<feature type="region of interest" description="Disordered" evidence="7">
    <location>
        <begin position="1"/>
        <end position="177"/>
    </location>
</feature>
<dbReference type="PANTHER" id="PTHR15549:SF26">
    <property type="entry name" value="AXIAL BUDDING PATTERN PROTEIN 2-RELATED"/>
    <property type="match status" value="1"/>
</dbReference>
<evidence type="ECO:0000313" key="10">
    <source>
        <dbReference type="EMBL" id="CCM03806.1"/>
    </source>
</evidence>
<feature type="region of interest" description="Disordered" evidence="7">
    <location>
        <begin position="222"/>
        <end position="253"/>
    </location>
</feature>
<feature type="compositionally biased region" description="Basic residues" evidence="7">
    <location>
        <begin position="1"/>
        <end position="14"/>
    </location>
</feature>
<feature type="domain" description="SH3" evidence="9">
    <location>
        <begin position="377"/>
        <end position="437"/>
    </location>
</feature>
<dbReference type="RefSeq" id="XP_012183089.1">
    <property type="nucleotide sequence ID" value="XM_012327699.1"/>
</dbReference>
<evidence type="ECO:0000256" key="4">
    <source>
        <dbReference type="ARBA" id="ARBA00022989"/>
    </source>
</evidence>
<dbReference type="PANTHER" id="PTHR15549">
    <property type="entry name" value="PAIRED IMMUNOGLOBULIN-LIKE TYPE 2 RECEPTOR"/>
    <property type="match status" value="1"/>
</dbReference>
<evidence type="ECO:0000256" key="1">
    <source>
        <dbReference type="ARBA" id="ARBA00004167"/>
    </source>
</evidence>
<keyword evidence="11" id="KW-1185">Reference proteome</keyword>
<dbReference type="GeneID" id="24098717"/>
<dbReference type="HOGENOM" id="CLU_609713_0_0_1"/>
<keyword evidence="4 8" id="KW-1133">Transmembrane helix</keyword>
<evidence type="ECO:0000256" key="2">
    <source>
        <dbReference type="ARBA" id="ARBA00022443"/>
    </source>
</evidence>
<evidence type="ECO:0000259" key="9">
    <source>
        <dbReference type="PROSITE" id="PS50002"/>
    </source>
</evidence>
<sequence length="476" mass="49752">MRRSKRSPAARARHQQVSTSPPAVARRDSKDDTTVTDSVVTQTETKVKNGSTSLSTEVFTTKVTITTTPTSSSSSTTTSTSTSSKKSSTSSSSSSHSSSSSSSSSSTSTNTSNTSTSSSSSSPTTSSTSGQSTSPATSPTTSTLTSAHSLATTSSSTGNGASPTNGSSLSSGQSGSKGLSTGAIIGIAVGGGALVFLILIYIIRKRCLHRKERRMNEWLGRDPVEPSVSSVEKPPLSPVDRSTSFSTNTHNSRRELIPEQARRQYIPPSQALAQQSMPSAAAVRSMAGYNNNGGFSPMYDNQPQAVQYHDPSMGYANVPASVPIQYRGPAPLATQYNNAYTAPAPAVPPPTHIQTPTGSPRVHPPALTPSNARARQASVSFALVRNGFVPSLVDELAVGAGEMVRVLEEYDDGWALCANMRGSQGVVPQDVLQRNRASTAIGSSADSGMGMAPPMRSRDDQLAFVSPQSTTMERPY</sequence>
<keyword evidence="3 8" id="KW-0812">Transmembrane</keyword>
<keyword evidence="2 6" id="KW-0728">SH3 domain</keyword>
<evidence type="ECO:0000256" key="3">
    <source>
        <dbReference type="ARBA" id="ARBA00022692"/>
    </source>
</evidence>
<protein>
    <recommendedName>
        <fullName evidence="9">SH3 domain-containing protein</fullName>
    </recommendedName>
</protein>
<dbReference type="STRING" id="599839.J4IB02"/>
<gene>
    <name evidence="10" type="ORF">FIBRA_05954</name>
</gene>
<dbReference type="Proteomes" id="UP000006352">
    <property type="component" value="Unassembled WGS sequence"/>
</dbReference>
<evidence type="ECO:0000256" key="7">
    <source>
        <dbReference type="SAM" id="MobiDB-lite"/>
    </source>
</evidence>
<dbReference type="InterPro" id="IPR001452">
    <property type="entry name" value="SH3_domain"/>
</dbReference>
<evidence type="ECO:0000256" key="5">
    <source>
        <dbReference type="ARBA" id="ARBA00023136"/>
    </source>
</evidence>
<feature type="transmembrane region" description="Helical" evidence="8">
    <location>
        <begin position="183"/>
        <end position="203"/>
    </location>
</feature>
<dbReference type="PROSITE" id="PS50002">
    <property type="entry name" value="SH3"/>
    <property type="match status" value="1"/>
</dbReference>
<dbReference type="EMBL" id="HE797129">
    <property type="protein sequence ID" value="CCM03806.1"/>
    <property type="molecule type" value="Genomic_DNA"/>
</dbReference>
<dbReference type="InterPro" id="IPR036028">
    <property type="entry name" value="SH3-like_dom_sf"/>
</dbReference>
<feature type="compositionally biased region" description="Low complexity" evidence="7">
    <location>
        <begin position="35"/>
        <end position="44"/>
    </location>
</feature>
<evidence type="ECO:0000313" key="11">
    <source>
        <dbReference type="Proteomes" id="UP000006352"/>
    </source>
</evidence>
<dbReference type="InterPro" id="IPR051694">
    <property type="entry name" value="Immunoregulatory_rcpt-like"/>
</dbReference>
<reference evidence="10 11" key="1">
    <citation type="journal article" date="2012" name="Appl. Environ. Microbiol.">
        <title>Short-read sequencing for genomic analysis of the brown rot fungus Fibroporia radiculosa.</title>
        <authorList>
            <person name="Tang J.D."/>
            <person name="Perkins A.D."/>
            <person name="Sonstegard T.S."/>
            <person name="Schroeder S.G."/>
            <person name="Burgess S.C."/>
            <person name="Diehl S.V."/>
        </authorList>
    </citation>
    <scope>NUCLEOTIDE SEQUENCE [LARGE SCALE GENOMIC DNA]</scope>
    <source>
        <strain evidence="10 11">TFFH 294</strain>
    </source>
</reference>
<dbReference type="SUPFAM" id="SSF50044">
    <property type="entry name" value="SH3-domain"/>
    <property type="match status" value="1"/>
</dbReference>
<dbReference type="InParanoid" id="J4IB02"/>
<evidence type="ECO:0000256" key="6">
    <source>
        <dbReference type="PROSITE-ProRule" id="PRU00192"/>
    </source>
</evidence>
<organism evidence="10 11">
    <name type="scientific">Fibroporia radiculosa</name>
    <dbReference type="NCBI Taxonomy" id="599839"/>
    <lineage>
        <taxon>Eukaryota</taxon>
        <taxon>Fungi</taxon>
        <taxon>Dikarya</taxon>
        <taxon>Basidiomycota</taxon>
        <taxon>Agaricomycotina</taxon>
        <taxon>Agaricomycetes</taxon>
        <taxon>Polyporales</taxon>
        <taxon>Fibroporiaceae</taxon>
        <taxon>Fibroporia</taxon>
    </lineage>
</organism>
<dbReference type="OrthoDB" id="5340910at2759"/>
<proteinExistence type="predicted"/>
<dbReference type="GO" id="GO:0071944">
    <property type="term" value="C:cell periphery"/>
    <property type="evidence" value="ECO:0007669"/>
    <property type="project" value="UniProtKB-ARBA"/>
</dbReference>
<dbReference type="GO" id="GO:0016020">
    <property type="term" value="C:membrane"/>
    <property type="evidence" value="ECO:0007669"/>
    <property type="project" value="UniProtKB-SubCell"/>
</dbReference>
<feature type="compositionally biased region" description="Low complexity" evidence="7">
    <location>
        <begin position="66"/>
        <end position="177"/>
    </location>
</feature>
<dbReference type="Gene3D" id="2.30.30.40">
    <property type="entry name" value="SH3 Domains"/>
    <property type="match status" value="1"/>
</dbReference>
<feature type="compositionally biased region" description="Polar residues" evidence="7">
    <location>
        <begin position="240"/>
        <end position="250"/>
    </location>
</feature>
<feature type="compositionally biased region" description="Polar residues" evidence="7">
    <location>
        <begin position="48"/>
        <end position="65"/>
    </location>
</feature>
<evidence type="ECO:0000256" key="8">
    <source>
        <dbReference type="SAM" id="Phobius"/>
    </source>
</evidence>
<feature type="region of interest" description="Disordered" evidence="7">
    <location>
        <begin position="346"/>
        <end position="373"/>
    </location>
</feature>
<accession>J4IB02</accession>
<dbReference type="Pfam" id="PF14604">
    <property type="entry name" value="SH3_9"/>
    <property type="match status" value="1"/>
</dbReference>
<dbReference type="AlphaFoldDB" id="J4IB02"/>
<comment type="subcellular location">
    <subcellularLocation>
        <location evidence="1">Membrane</location>
        <topology evidence="1">Single-pass membrane protein</topology>
    </subcellularLocation>
</comment>
<name>J4IB02_9APHY</name>
<keyword evidence="5 8" id="KW-0472">Membrane</keyword>